<comment type="caution">
    <text evidence="1">The sequence shown here is derived from an EMBL/GenBank/DDBJ whole genome shotgun (WGS) entry which is preliminary data.</text>
</comment>
<dbReference type="Gene3D" id="2.40.50.480">
    <property type="match status" value="1"/>
</dbReference>
<proteinExistence type="predicted"/>
<protein>
    <recommendedName>
        <fullName evidence="3">DUF1093 domain-containing protein</fullName>
    </recommendedName>
</protein>
<dbReference type="SUPFAM" id="SSF159121">
    <property type="entry name" value="BC4932-like"/>
    <property type="match status" value="1"/>
</dbReference>
<gene>
    <name evidence="1" type="ORF">FD01_GL002163</name>
</gene>
<dbReference type="PATRIC" id="fig|1423769.4.peg.2324"/>
<accession>A0A0R1QKY1</accession>
<evidence type="ECO:0008006" key="3">
    <source>
        <dbReference type="Google" id="ProtNLM"/>
    </source>
</evidence>
<evidence type="ECO:0000313" key="1">
    <source>
        <dbReference type="EMBL" id="KRL41579.1"/>
    </source>
</evidence>
<dbReference type="RefSeq" id="WP_054716936.1">
    <property type="nucleotide sequence ID" value="NZ_AZEU01000247.1"/>
</dbReference>
<name>A0A0R1QKY1_9LACO</name>
<dbReference type="InterPro" id="IPR006542">
    <property type="entry name" value="DUF1093"/>
</dbReference>
<dbReference type="InterPro" id="IPR036166">
    <property type="entry name" value="YxeA-like_sf"/>
</dbReference>
<reference evidence="1 2" key="1">
    <citation type="journal article" date="2015" name="Genome Announc.">
        <title>Expanding the biotechnology potential of lactobacilli through comparative genomics of 213 strains and associated genera.</title>
        <authorList>
            <person name="Sun Z."/>
            <person name="Harris H.M."/>
            <person name="McCann A."/>
            <person name="Guo C."/>
            <person name="Argimon S."/>
            <person name="Zhang W."/>
            <person name="Yang X."/>
            <person name="Jeffery I.B."/>
            <person name="Cooney J.C."/>
            <person name="Kagawa T.F."/>
            <person name="Liu W."/>
            <person name="Song Y."/>
            <person name="Salvetti E."/>
            <person name="Wrobel A."/>
            <person name="Rasinkangas P."/>
            <person name="Parkhill J."/>
            <person name="Rea M.C."/>
            <person name="O'Sullivan O."/>
            <person name="Ritari J."/>
            <person name="Douillard F.P."/>
            <person name="Paul Ross R."/>
            <person name="Yang R."/>
            <person name="Briner A.E."/>
            <person name="Felis G.E."/>
            <person name="de Vos W.M."/>
            <person name="Barrangou R."/>
            <person name="Klaenhammer T.R."/>
            <person name="Caufield P.W."/>
            <person name="Cui Y."/>
            <person name="Zhang H."/>
            <person name="O'Toole P.W."/>
        </authorList>
    </citation>
    <scope>NUCLEOTIDE SEQUENCE [LARGE SCALE GENOMIC DNA]</scope>
    <source>
        <strain evidence="1 2">DSM 13343</strain>
    </source>
</reference>
<dbReference type="Pfam" id="PF06486">
    <property type="entry name" value="DUF1093"/>
    <property type="match status" value="1"/>
</dbReference>
<dbReference type="EMBL" id="AZEU01000247">
    <property type="protein sequence ID" value="KRL41579.1"/>
    <property type="molecule type" value="Genomic_DNA"/>
</dbReference>
<dbReference type="Proteomes" id="UP000051790">
    <property type="component" value="Unassembled WGS sequence"/>
</dbReference>
<evidence type="ECO:0000313" key="2">
    <source>
        <dbReference type="Proteomes" id="UP000051790"/>
    </source>
</evidence>
<keyword evidence="2" id="KW-1185">Reference proteome</keyword>
<sequence>MRKAIIGIIVLVIVAIGGFKVYSYWNSTYNGTTNYAIVPTAVKHKSKTDKGKDYKQNGQQVYYYEYDFKWANADGKTKSVSWESAESTNPTPLQAGSYVTAQVSAKRVTKGMKNISKSEVPAKALSALE</sequence>
<organism evidence="1 2">
    <name type="scientific">Lacticaseibacillus manihotivorans DSM 13343 = JCM 12514</name>
    <dbReference type="NCBI Taxonomy" id="1423769"/>
    <lineage>
        <taxon>Bacteria</taxon>
        <taxon>Bacillati</taxon>
        <taxon>Bacillota</taxon>
        <taxon>Bacilli</taxon>
        <taxon>Lactobacillales</taxon>
        <taxon>Lactobacillaceae</taxon>
        <taxon>Lacticaseibacillus</taxon>
    </lineage>
</organism>
<dbReference type="OrthoDB" id="2146259at2"/>
<dbReference type="AlphaFoldDB" id="A0A0R1QKY1"/>